<name>A0A6M1LUP2_9PROT</name>
<feature type="region of interest" description="Disordered" evidence="1">
    <location>
        <begin position="168"/>
        <end position="192"/>
    </location>
</feature>
<accession>A0A6M1LUP2</accession>
<keyword evidence="3" id="KW-1185">Reference proteome</keyword>
<gene>
    <name evidence="2" type="ORF">G3576_29490</name>
</gene>
<dbReference type="EMBL" id="JAAIKB010000026">
    <property type="protein sequence ID" value="NGM24161.1"/>
    <property type="molecule type" value="Genomic_DNA"/>
</dbReference>
<feature type="region of interest" description="Disordered" evidence="1">
    <location>
        <begin position="1"/>
        <end position="21"/>
    </location>
</feature>
<evidence type="ECO:0000256" key="1">
    <source>
        <dbReference type="SAM" id="MobiDB-lite"/>
    </source>
</evidence>
<comment type="caution">
    <text evidence="2">The sequence shown here is derived from an EMBL/GenBank/DDBJ whole genome shotgun (WGS) entry which is preliminary data.</text>
</comment>
<dbReference type="RefSeq" id="WP_164698074.1">
    <property type="nucleotide sequence ID" value="NZ_JAAIKB010000026.1"/>
</dbReference>
<evidence type="ECO:0000313" key="2">
    <source>
        <dbReference type="EMBL" id="NGM24161.1"/>
    </source>
</evidence>
<reference evidence="2 3" key="1">
    <citation type="submission" date="2020-02" db="EMBL/GenBank/DDBJ databases">
        <authorList>
            <person name="Kim H.M."/>
            <person name="Jeon C.O."/>
        </authorList>
    </citation>
    <scope>NUCLEOTIDE SEQUENCE [LARGE SCALE GENOMIC DNA]</scope>
    <source>
        <strain evidence="2 3">PeD5</strain>
    </source>
</reference>
<evidence type="ECO:0000313" key="3">
    <source>
        <dbReference type="Proteomes" id="UP000475385"/>
    </source>
</evidence>
<proteinExistence type="predicted"/>
<dbReference type="Proteomes" id="UP000475385">
    <property type="component" value="Unassembled WGS sequence"/>
</dbReference>
<sequence length="297" mass="32758">MKQPIDPSQPKRKPERGQGRQAEAEVLSIGTALLKWCHPRLVAAWSDASRALGDFRLERRIQVEAPSSATLANAAALQALWEANERALVSQCARAHSMLENDLRWRLSNRTLFARGFLIRAGVDAGSFTLPHARAGDFTIDAFRSIVVDGADRYLAVVVACQPFTDPAPPQSTATPLAPPDVAPRSEARPVEDLSDDDLLTILQRYLDRVAASPDAKLREPGKFSLLPFIARKMRDRAATGELLTSVSEEADWLAAWIEQKVEGHPKPRSKTISKVLGREYAQLKARSNAAIQKLNR</sequence>
<reference evidence="2 3" key="2">
    <citation type="submission" date="2020-03" db="EMBL/GenBank/DDBJ databases">
        <title>Roseomonas stagni sp. nov., isolated from pond water in Japan.</title>
        <authorList>
            <person name="Furuhata K."/>
            <person name="Miyamoto H."/>
            <person name="Goto K."/>
        </authorList>
    </citation>
    <scope>NUCLEOTIDE SEQUENCE [LARGE SCALE GENOMIC DNA]</scope>
    <source>
        <strain evidence="2 3">PeD5</strain>
    </source>
</reference>
<dbReference type="AlphaFoldDB" id="A0A6M1LUP2"/>
<organism evidence="2 3">
    <name type="scientific">Falsiroseomonas algicola</name>
    <dbReference type="NCBI Taxonomy" id="2716930"/>
    <lineage>
        <taxon>Bacteria</taxon>
        <taxon>Pseudomonadati</taxon>
        <taxon>Pseudomonadota</taxon>
        <taxon>Alphaproteobacteria</taxon>
        <taxon>Acetobacterales</taxon>
        <taxon>Roseomonadaceae</taxon>
        <taxon>Falsiroseomonas</taxon>
    </lineage>
</organism>
<protein>
    <submittedName>
        <fullName evidence="2">Uncharacterized protein</fullName>
    </submittedName>
</protein>